<organism evidence="1 2">
    <name type="scientific">Streptomyces coacervatus</name>
    <dbReference type="NCBI Taxonomy" id="647381"/>
    <lineage>
        <taxon>Bacteria</taxon>
        <taxon>Bacillati</taxon>
        <taxon>Actinomycetota</taxon>
        <taxon>Actinomycetes</taxon>
        <taxon>Kitasatosporales</taxon>
        <taxon>Streptomycetaceae</taxon>
        <taxon>Streptomyces</taxon>
    </lineage>
</organism>
<name>A0ABP7HL66_9ACTN</name>
<sequence length="69" mass="7307">MNLINEVHVQEPGLVVVDVAAADAATALALQDALAAQWATAKADRVTRDPGQPGVRLRCYVDLRQPLGS</sequence>
<evidence type="ECO:0000313" key="2">
    <source>
        <dbReference type="Proteomes" id="UP001501009"/>
    </source>
</evidence>
<keyword evidence="2" id="KW-1185">Reference proteome</keyword>
<proteinExistence type="predicted"/>
<evidence type="ECO:0000313" key="1">
    <source>
        <dbReference type="EMBL" id="GAA3798372.1"/>
    </source>
</evidence>
<comment type="caution">
    <text evidence="1">The sequence shown here is derived from an EMBL/GenBank/DDBJ whole genome shotgun (WGS) entry which is preliminary data.</text>
</comment>
<reference evidence="2" key="1">
    <citation type="journal article" date="2019" name="Int. J. Syst. Evol. Microbiol.">
        <title>The Global Catalogue of Microorganisms (GCM) 10K type strain sequencing project: providing services to taxonomists for standard genome sequencing and annotation.</title>
        <authorList>
            <consortium name="The Broad Institute Genomics Platform"/>
            <consortium name="The Broad Institute Genome Sequencing Center for Infectious Disease"/>
            <person name="Wu L."/>
            <person name="Ma J."/>
        </authorList>
    </citation>
    <scope>NUCLEOTIDE SEQUENCE [LARGE SCALE GENOMIC DNA]</scope>
    <source>
        <strain evidence="2">JCM 17138</strain>
    </source>
</reference>
<protein>
    <submittedName>
        <fullName evidence="1">DUF6207 family protein</fullName>
    </submittedName>
</protein>
<dbReference type="EMBL" id="BAABDE010000016">
    <property type="protein sequence ID" value="GAA3798372.1"/>
    <property type="molecule type" value="Genomic_DNA"/>
</dbReference>
<gene>
    <name evidence="1" type="ORF">GCM10022403_035260</name>
</gene>
<accession>A0ABP7HL66</accession>
<dbReference type="InterPro" id="IPR045775">
    <property type="entry name" value="DUF6207"/>
</dbReference>
<dbReference type="Pfam" id="PF19711">
    <property type="entry name" value="DUF6207"/>
    <property type="match status" value="1"/>
</dbReference>
<dbReference type="Proteomes" id="UP001501009">
    <property type="component" value="Unassembled WGS sequence"/>
</dbReference>